<name>A0A8S4G8Z1_PLUXY</name>
<feature type="region of interest" description="Disordered" evidence="11">
    <location>
        <begin position="95"/>
        <end position="120"/>
    </location>
</feature>
<feature type="compositionally biased region" description="Basic and acidic residues" evidence="11">
    <location>
        <begin position="95"/>
        <end position="105"/>
    </location>
</feature>
<dbReference type="Proteomes" id="UP000653454">
    <property type="component" value="Unassembled WGS sequence"/>
</dbReference>
<evidence type="ECO:0000256" key="2">
    <source>
        <dbReference type="ARBA" id="ARBA00022527"/>
    </source>
</evidence>
<keyword evidence="5" id="KW-0547">Nucleotide-binding</keyword>
<evidence type="ECO:0000256" key="1">
    <source>
        <dbReference type="ARBA" id="ARBA00004167"/>
    </source>
</evidence>
<dbReference type="Gene3D" id="1.10.510.10">
    <property type="entry name" value="Transferase(Phosphotransferase) domain 1"/>
    <property type="match status" value="1"/>
</dbReference>
<comment type="caution">
    <text evidence="12">The sequence shown here is derived from an EMBL/GenBank/DDBJ whole genome shotgun (WGS) entry which is preliminary data.</text>
</comment>
<evidence type="ECO:0000313" key="13">
    <source>
        <dbReference type="Proteomes" id="UP000653454"/>
    </source>
</evidence>
<dbReference type="PANTHER" id="PTHR23255">
    <property type="entry name" value="TRANSFORMING GROWTH FACTOR-BETA RECEPTOR TYPE I AND II"/>
    <property type="match status" value="1"/>
</dbReference>
<comment type="subcellular location">
    <subcellularLocation>
        <location evidence="1">Membrane</location>
        <topology evidence="1">Single-pass membrane protein</topology>
    </subcellularLocation>
</comment>
<gene>
    <name evidence="12" type="ORF">PLXY2_LOCUS15188</name>
</gene>
<dbReference type="GO" id="GO:0005524">
    <property type="term" value="F:ATP binding"/>
    <property type="evidence" value="ECO:0007669"/>
    <property type="project" value="UniProtKB-KW"/>
</dbReference>
<protein>
    <submittedName>
        <fullName evidence="12">(diamondback moth) hypothetical protein</fullName>
    </submittedName>
</protein>
<keyword evidence="10" id="KW-0675">Receptor</keyword>
<keyword evidence="4" id="KW-0812">Transmembrane</keyword>
<dbReference type="GO" id="GO:0005886">
    <property type="term" value="C:plasma membrane"/>
    <property type="evidence" value="ECO:0007669"/>
    <property type="project" value="TreeGrafter"/>
</dbReference>
<keyword evidence="6" id="KW-0418">Kinase</keyword>
<dbReference type="GO" id="GO:0005024">
    <property type="term" value="F:transforming growth factor beta receptor activity"/>
    <property type="evidence" value="ECO:0007669"/>
    <property type="project" value="TreeGrafter"/>
</dbReference>
<dbReference type="EMBL" id="CAJHNJ030000170">
    <property type="protein sequence ID" value="CAG9136940.1"/>
    <property type="molecule type" value="Genomic_DNA"/>
</dbReference>
<keyword evidence="7" id="KW-0067">ATP-binding</keyword>
<keyword evidence="13" id="KW-1185">Reference proteome</keyword>
<evidence type="ECO:0000256" key="8">
    <source>
        <dbReference type="ARBA" id="ARBA00022989"/>
    </source>
</evidence>
<proteinExistence type="predicted"/>
<evidence type="ECO:0000313" key="12">
    <source>
        <dbReference type="EMBL" id="CAG9136940.1"/>
    </source>
</evidence>
<evidence type="ECO:0000256" key="9">
    <source>
        <dbReference type="ARBA" id="ARBA00023136"/>
    </source>
</evidence>
<evidence type="ECO:0000256" key="4">
    <source>
        <dbReference type="ARBA" id="ARBA00022692"/>
    </source>
</evidence>
<evidence type="ECO:0000256" key="11">
    <source>
        <dbReference type="SAM" id="MobiDB-lite"/>
    </source>
</evidence>
<evidence type="ECO:0000256" key="3">
    <source>
        <dbReference type="ARBA" id="ARBA00022679"/>
    </source>
</evidence>
<organism evidence="12 13">
    <name type="scientific">Plutella xylostella</name>
    <name type="common">Diamondback moth</name>
    <name type="synonym">Plutella maculipennis</name>
    <dbReference type="NCBI Taxonomy" id="51655"/>
    <lineage>
        <taxon>Eukaryota</taxon>
        <taxon>Metazoa</taxon>
        <taxon>Ecdysozoa</taxon>
        <taxon>Arthropoda</taxon>
        <taxon>Hexapoda</taxon>
        <taxon>Insecta</taxon>
        <taxon>Pterygota</taxon>
        <taxon>Neoptera</taxon>
        <taxon>Endopterygota</taxon>
        <taxon>Lepidoptera</taxon>
        <taxon>Glossata</taxon>
        <taxon>Ditrysia</taxon>
        <taxon>Yponomeutoidea</taxon>
        <taxon>Plutellidae</taxon>
        <taxon>Plutella</taxon>
    </lineage>
</organism>
<evidence type="ECO:0000256" key="10">
    <source>
        <dbReference type="ARBA" id="ARBA00023170"/>
    </source>
</evidence>
<keyword evidence="3" id="KW-0808">Transferase</keyword>
<dbReference type="InterPro" id="IPR000333">
    <property type="entry name" value="TGFB_receptor"/>
</dbReference>
<keyword evidence="8" id="KW-1133">Transmembrane helix</keyword>
<keyword evidence="9" id="KW-0472">Membrane</keyword>
<reference evidence="12" key="1">
    <citation type="submission" date="2020-11" db="EMBL/GenBank/DDBJ databases">
        <authorList>
            <person name="Whiteford S."/>
        </authorList>
    </citation>
    <scope>NUCLEOTIDE SEQUENCE</scope>
</reference>
<dbReference type="PANTHER" id="PTHR23255:SF100">
    <property type="entry name" value="RECEPTOR PROTEIN SERINE_THREONINE KINASE"/>
    <property type="match status" value="1"/>
</dbReference>
<accession>A0A8S4G8Z1</accession>
<evidence type="ECO:0000256" key="7">
    <source>
        <dbReference type="ARBA" id="ARBA00022840"/>
    </source>
</evidence>
<dbReference type="AlphaFoldDB" id="A0A8S4G8Z1"/>
<evidence type="ECO:0000256" key="5">
    <source>
        <dbReference type="ARBA" id="ARBA00022741"/>
    </source>
</evidence>
<evidence type="ECO:0000256" key="6">
    <source>
        <dbReference type="ARBA" id="ARBA00022777"/>
    </source>
</evidence>
<keyword evidence="2" id="KW-0723">Serine/threonine-protein kinase</keyword>
<sequence>MLWRTVGAHAGPVPPHQLPYQQHHVTTLKQMQNLVCRKKARPPLPRPPPESRAVRVAADTCRECWDHDAEARLTAVCVEERMSELTQMLQAQGPRIHDNNLHPHTDANPPPPETEKNSNLTVSQHCDVTTPLLYTQPHIGRNPCLERNTDTHTQTTTVELIHKSLKDITVPNVEGPRVQNVQNIDENCLSVARVSNHRVLVNENSDRMNEIRSYQRPLDYVPNDVSVHDENRALKETNIHADVKIEKPKWGIRRFLEKTLSRNPKPLETEVKLVQENLSNGSLDSGRIRTSIVSDKQTNLPFNRPSNIVLNMDGRNFYNMEAPCLSPPNRTLSPTMIMESEMNRENKVFGFKEMPQRTGDNADRPPNQQLFAVIVPKGQPGDYKRTGNLMEMKKTSGSSESLNKTSVRTSMSAQSIFATAGQSESEDSTIKKRLSCDNKIISNASNSGRSSRASINLELQFLDNQNEHFDSPFDLNSDCSSSEDEHLMLLSENGGSKITMQAVPKTQDTDKRKNNVVLKEATQTKTDFVFNKFQNKYTNFDNEFSDPNDKENLATTYSGDNPVYLAALNGEIDTTELKYLATPSKSEPEERKSPKPCLKNLAIKRQHSLEHVSELFSSSGDIHLQNPAGRVKTPGDIPVAVRKARRDRALQKGRASESNRLSLYDDRMMFGNSL</sequence>
<dbReference type="GO" id="GO:0043235">
    <property type="term" value="C:receptor complex"/>
    <property type="evidence" value="ECO:0007669"/>
    <property type="project" value="TreeGrafter"/>
</dbReference>
<dbReference type="GO" id="GO:0030509">
    <property type="term" value="P:BMP signaling pathway"/>
    <property type="evidence" value="ECO:0007669"/>
    <property type="project" value="TreeGrafter"/>
</dbReference>